<name>A0A8S9GDB0_BRACR</name>
<organism evidence="2 3">
    <name type="scientific">Brassica cretica</name>
    <name type="common">Mustard</name>
    <dbReference type="NCBI Taxonomy" id="69181"/>
    <lineage>
        <taxon>Eukaryota</taxon>
        <taxon>Viridiplantae</taxon>
        <taxon>Streptophyta</taxon>
        <taxon>Embryophyta</taxon>
        <taxon>Tracheophyta</taxon>
        <taxon>Spermatophyta</taxon>
        <taxon>Magnoliopsida</taxon>
        <taxon>eudicotyledons</taxon>
        <taxon>Gunneridae</taxon>
        <taxon>Pentapetalae</taxon>
        <taxon>rosids</taxon>
        <taxon>malvids</taxon>
        <taxon>Brassicales</taxon>
        <taxon>Brassicaceae</taxon>
        <taxon>Brassiceae</taxon>
        <taxon>Brassica</taxon>
    </lineage>
</organism>
<dbReference type="Proteomes" id="UP000712281">
    <property type="component" value="Unassembled WGS sequence"/>
</dbReference>
<accession>A0A8S9GDB0</accession>
<feature type="region of interest" description="Disordered" evidence="1">
    <location>
        <begin position="158"/>
        <end position="178"/>
    </location>
</feature>
<evidence type="ECO:0000313" key="2">
    <source>
        <dbReference type="EMBL" id="KAF2542438.1"/>
    </source>
</evidence>
<comment type="caution">
    <text evidence="2">The sequence shown here is derived from an EMBL/GenBank/DDBJ whole genome shotgun (WGS) entry which is preliminary data.</text>
</comment>
<dbReference type="AlphaFoldDB" id="A0A8S9GDB0"/>
<proteinExistence type="predicted"/>
<feature type="compositionally biased region" description="Basic and acidic residues" evidence="1">
    <location>
        <begin position="160"/>
        <end position="178"/>
    </location>
</feature>
<sequence>MINKHDFLFLLHNLDKEAGYDDYYSYYGGSDNEYEDEKLTPNEDWSILNCAKRQRVHQVASIIELIRSNQAYNEAGCDDYYSYYGGSDNEYEDEKLTPNEDWSILNCAKRQRVHRVASIIELIRSNQAYNVNCNAEFKQSFEKKMNTLQSSMSITKRRLKAEDSDRNLDASEKASDVH</sequence>
<dbReference type="EMBL" id="QGKW02002005">
    <property type="protein sequence ID" value="KAF2542438.1"/>
    <property type="molecule type" value="Genomic_DNA"/>
</dbReference>
<reference evidence="2" key="1">
    <citation type="submission" date="2019-12" db="EMBL/GenBank/DDBJ databases">
        <title>Genome sequencing and annotation of Brassica cretica.</title>
        <authorList>
            <person name="Studholme D.J."/>
            <person name="Sarris P.F."/>
        </authorList>
    </citation>
    <scope>NUCLEOTIDE SEQUENCE</scope>
    <source>
        <strain evidence="2">PFS-001/15</strain>
        <tissue evidence="2">Leaf</tissue>
    </source>
</reference>
<gene>
    <name evidence="2" type="ORF">F2Q68_00031903</name>
</gene>
<evidence type="ECO:0000313" key="3">
    <source>
        <dbReference type="Proteomes" id="UP000712281"/>
    </source>
</evidence>
<protein>
    <submittedName>
        <fullName evidence="2">Uncharacterized protein</fullName>
    </submittedName>
</protein>
<evidence type="ECO:0000256" key="1">
    <source>
        <dbReference type="SAM" id="MobiDB-lite"/>
    </source>
</evidence>